<gene>
    <name evidence="3" type="ORF">Ae201684_005510</name>
</gene>
<accession>A0A6G0XFT5</accession>
<feature type="compositionally biased region" description="Basic and acidic residues" evidence="2">
    <location>
        <begin position="132"/>
        <end position="146"/>
    </location>
</feature>
<feature type="compositionally biased region" description="Basic and acidic residues" evidence="2">
    <location>
        <begin position="1"/>
        <end position="10"/>
    </location>
</feature>
<protein>
    <submittedName>
        <fullName evidence="3">Uncharacterized protein</fullName>
    </submittedName>
</protein>
<feature type="coiled-coil region" evidence="1">
    <location>
        <begin position="328"/>
        <end position="390"/>
    </location>
</feature>
<feature type="coiled-coil region" evidence="1">
    <location>
        <begin position="213"/>
        <end position="240"/>
    </location>
</feature>
<comment type="caution">
    <text evidence="3">The sequence shown here is derived from an EMBL/GenBank/DDBJ whole genome shotgun (WGS) entry which is preliminary data.</text>
</comment>
<name>A0A6G0XFT5_9STRA</name>
<evidence type="ECO:0000256" key="2">
    <source>
        <dbReference type="SAM" id="MobiDB-lite"/>
    </source>
</evidence>
<feature type="coiled-coil region" evidence="1">
    <location>
        <begin position="634"/>
        <end position="703"/>
    </location>
</feature>
<sequence length="742" mass="85285">MEENSLEKPTETPSMRASRKSVAVSAPTRRSLRLKGDQPEYGLYEKPARNAKLAHLPQLEVEDKDSASSVVSLLGSSTSKREAEDDPDQSPQSQVPTKMPAVESPPQVDPSVIVIDDTDLDEEKSGQPETSPLRESESEQETKNQFDEAPTQRAMPEPRIEHAEDVLPLVPADQAKILARFSEIRVGLVPRISQQVLESATEIHRQGYESFLLQQQLDQSAEYRRYAEQLESERDFLRMENQQNHALISQVLEQCRINEEARIATFTAAMSHLQNLFDDRLRAWTNSIREAYELQLVEREKSSLWANTFFAESPEFQSGVQTAVMAERQTLQDQLTVIRRESEEVNRALAEAQRMLTQSKSESDLLERKVRGLEEKISSTEQEKENAIGSLTSSLHAQRAEHESVLVRIRAEYELYIQTTLTKSDPDLDPKSDPDVLRLVQENEVLLAERENLLQMKTDWESERRNMDEKVEELKIQHEDEVYRIRAAQSAERRQDTLDVSALRSRDQILSGQVERLSKDLTIYKNRSEQSEIKINQLQLALRSKEDLIRALETNLKLRSSPKNPNLANCQVCPGLKSKLEDSEFRIQTLIRDHAQELSEREAHVEHEWKEQCLKLEAVSFGALLEVENSHQKRNQTDEEISELTSAIRDLKAQINDKDALYRQLIDRYKVLSTTFKAIKDESTDMRFQLDEALQQLADAKEQADIEIGARESLTAKYEGQLRQLRHQLQARLPEAWTDHRH</sequence>
<feature type="coiled-coil region" evidence="1">
    <location>
        <begin position="443"/>
        <end position="477"/>
    </location>
</feature>
<evidence type="ECO:0000313" key="3">
    <source>
        <dbReference type="EMBL" id="KAF0738902.1"/>
    </source>
</evidence>
<reference evidence="3 4" key="1">
    <citation type="submission" date="2019-07" db="EMBL/GenBank/DDBJ databases">
        <title>Genomics analysis of Aphanomyces spp. identifies a new class of oomycete effector associated with host adaptation.</title>
        <authorList>
            <person name="Gaulin E."/>
        </authorList>
    </citation>
    <scope>NUCLEOTIDE SEQUENCE [LARGE SCALE GENOMIC DNA]</scope>
    <source>
        <strain evidence="3 4">ATCC 201684</strain>
    </source>
</reference>
<proteinExistence type="predicted"/>
<feature type="compositionally biased region" description="Low complexity" evidence="2">
    <location>
        <begin position="67"/>
        <end position="78"/>
    </location>
</feature>
<dbReference type="EMBL" id="VJMJ01000070">
    <property type="protein sequence ID" value="KAF0738902.1"/>
    <property type="molecule type" value="Genomic_DNA"/>
</dbReference>
<keyword evidence="1" id="KW-0175">Coiled coil</keyword>
<dbReference type="Proteomes" id="UP000481153">
    <property type="component" value="Unassembled WGS sequence"/>
</dbReference>
<evidence type="ECO:0000256" key="1">
    <source>
        <dbReference type="SAM" id="Coils"/>
    </source>
</evidence>
<organism evidence="3 4">
    <name type="scientific">Aphanomyces euteiches</name>
    <dbReference type="NCBI Taxonomy" id="100861"/>
    <lineage>
        <taxon>Eukaryota</taxon>
        <taxon>Sar</taxon>
        <taxon>Stramenopiles</taxon>
        <taxon>Oomycota</taxon>
        <taxon>Saprolegniomycetes</taxon>
        <taxon>Saprolegniales</taxon>
        <taxon>Verrucalvaceae</taxon>
        <taxon>Aphanomyces</taxon>
    </lineage>
</organism>
<dbReference type="AlphaFoldDB" id="A0A6G0XFT5"/>
<evidence type="ECO:0000313" key="4">
    <source>
        <dbReference type="Proteomes" id="UP000481153"/>
    </source>
</evidence>
<dbReference type="VEuPathDB" id="FungiDB:AeMF1_019510"/>
<feature type="region of interest" description="Disordered" evidence="2">
    <location>
        <begin position="1"/>
        <end position="155"/>
    </location>
</feature>
<keyword evidence="4" id="KW-1185">Reference proteome</keyword>